<dbReference type="GO" id="GO:0046872">
    <property type="term" value="F:metal ion binding"/>
    <property type="evidence" value="ECO:0007669"/>
    <property type="project" value="UniProtKB-KW"/>
</dbReference>
<dbReference type="CDD" id="cd16841">
    <property type="entry name" value="RraA_family"/>
    <property type="match status" value="1"/>
</dbReference>
<comment type="cofactor">
    <cofactor evidence="2">
        <name>a divalent metal cation</name>
        <dbReference type="ChEBI" id="CHEBI:60240"/>
    </cofactor>
</comment>
<comment type="catalytic activity">
    <reaction evidence="11">
        <text>oxaloacetate + H(+) = pyruvate + CO2</text>
        <dbReference type="Rhea" id="RHEA:15641"/>
        <dbReference type="ChEBI" id="CHEBI:15361"/>
        <dbReference type="ChEBI" id="CHEBI:15378"/>
        <dbReference type="ChEBI" id="CHEBI:16452"/>
        <dbReference type="ChEBI" id="CHEBI:16526"/>
        <dbReference type="EC" id="4.1.1.112"/>
    </reaction>
</comment>
<evidence type="ECO:0000313" key="14">
    <source>
        <dbReference type="EMBL" id="PKV96418.1"/>
    </source>
</evidence>
<evidence type="ECO:0000313" key="16">
    <source>
        <dbReference type="Proteomes" id="UP000550260"/>
    </source>
</evidence>
<evidence type="ECO:0000256" key="6">
    <source>
        <dbReference type="ARBA" id="ARBA00012947"/>
    </source>
</evidence>
<dbReference type="PANTHER" id="PTHR33254">
    <property type="entry name" value="4-HYDROXY-4-METHYL-2-OXOGLUTARATE ALDOLASE 3-RELATED"/>
    <property type="match status" value="1"/>
</dbReference>
<evidence type="ECO:0000256" key="11">
    <source>
        <dbReference type="ARBA" id="ARBA00047973"/>
    </source>
</evidence>
<evidence type="ECO:0000256" key="4">
    <source>
        <dbReference type="ARBA" id="ARBA00011233"/>
    </source>
</evidence>
<comment type="catalytic activity">
    <reaction evidence="1">
        <text>4-hydroxy-4-methyl-2-oxoglutarate = 2 pyruvate</text>
        <dbReference type="Rhea" id="RHEA:22748"/>
        <dbReference type="ChEBI" id="CHEBI:15361"/>
        <dbReference type="ChEBI" id="CHEBI:58276"/>
        <dbReference type="EC" id="4.1.3.17"/>
    </reaction>
</comment>
<comment type="subunit">
    <text evidence="4">Homotrimer.</text>
</comment>
<accession>A0A2N3WRC7</accession>
<dbReference type="EMBL" id="PJMY01000003">
    <property type="protein sequence ID" value="PKV96418.1"/>
    <property type="molecule type" value="Genomic_DNA"/>
</dbReference>
<dbReference type="Pfam" id="PF03737">
    <property type="entry name" value="RraA-like"/>
    <property type="match status" value="1"/>
</dbReference>
<organism evidence="14 15">
    <name type="scientific">Amycolatopsis echigonensis</name>
    <dbReference type="NCBI Taxonomy" id="2576905"/>
    <lineage>
        <taxon>Bacteria</taxon>
        <taxon>Bacillati</taxon>
        <taxon>Actinomycetota</taxon>
        <taxon>Actinomycetes</taxon>
        <taxon>Pseudonocardiales</taxon>
        <taxon>Pseudonocardiaceae</taxon>
        <taxon>Amycolatopsis</taxon>
    </lineage>
</organism>
<dbReference type="GO" id="GO:0008948">
    <property type="term" value="F:oxaloacetate decarboxylase activity"/>
    <property type="evidence" value="ECO:0007669"/>
    <property type="project" value="UniProtKB-EC"/>
</dbReference>
<evidence type="ECO:0000313" key="13">
    <source>
        <dbReference type="EMBL" id="MBB2505372.1"/>
    </source>
</evidence>
<dbReference type="EMBL" id="JACJHR010000102">
    <property type="protein sequence ID" value="MBB2505372.1"/>
    <property type="molecule type" value="Genomic_DNA"/>
</dbReference>
<dbReference type="EC" id="4.1.3.17" evidence="5"/>
<dbReference type="InterPro" id="IPR005493">
    <property type="entry name" value="RraA/RraA-like"/>
</dbReference>
<dbReference type="SUPFAM" id="SSF89562">
    <property type="entry name" value="RraA-like"/>
    <property type="match status" value="1"/>
</dbReference>
<dbReference type="Proteomes" id="UP000233750">
    <property type="component" value="Unassembled WGS sequence"/>
</dbReference>
<comment type="caution">
    <text evidence="14">The sequence shown here is derived from an EMBL/GenBank/DDBJ whole genome shotgun (WGS) entry which is preliminary data.</text>
</comment>
<dbReference type="NCBIfam" id="NF006731">
    <property type="entry name" value="PRK09262.1"/>
    <property type="match status" value="1"/>
</dbReference>
<feature type="binding site" evidence="12">
    <location>
        <position position="117"/>
    </location>
    <ligand>
        <name>Mg(2+)</name>
        <dbReference type="ChEBI" id="CHEBI:18420"/>
    </ligand>
</feature>
<dbReference type="AlphaFoldDB" id="A0A2N3WRC7"/>
<sequence length="229" mass="24174">MIHVRTKVDRPDPELVSGLSEYSAATIHEAQGRKGALSHRLKPVDPAMSFCGPAFTVSAQAGDNIMVQVAITYAQPGDVIVVAGGEFPQAGSFGDVLATACHSKGLTAFVTDSGVRDSAELRKLGFPVFSGSVCIEGTVKETLGPINQPISVGGQIVRPGDILRGDADGIVVVDPAEAKTVIESCREREEHEAWLRAQHRRGAATLIELHGLTEKLKAKGLVVEEDAVS</sequence>
<protein>
    <recommendedName>
        <fullName evidence="7">Putative 4-hydroxy-4-methyl-2-oxoglutarate aldolase</fullName>
        <ecNumber evidence="6">4.1.1.112</ecNumber>
        <ecNumber evidence="5">4.1.3.17</ecNumber>
    </recommendedName>
    <alternativeName>
        <fullName evidence="10">Oxaloacetate decarboxylase</fullName>
    </alternativeName>
    <alternativeName>
        <fullName evidence="9">RraA-like protein</fullName>
    </alternativeName>
</protein>
<evidence type="ECO:0000256" key="3">
    <source>
        <dbReference type="ARBA" id="ARBA00008621"/>
    </source>
</evidence>
<dbReference type="PANTHER" id="PTHR33254:SF16">
    <property type="entry name" value="BLR3842 PROTEIN"/>
    <property type="match status" value="1"/>
</dbReference>
<dbReference type="Proteomes" id="UP000550260">
    <property type="component" value="Unassembled WGS sequence"/>
</dbReference>
<comment type="cofactor">
    <cofactor evidence="12">
        <name>Mg(2+)</name>
        <dbReference type="ChEBI" id="CHEBI:18420"/>
    </cofactor>
</comment>
<keyword evidence="15" id="KW-1185">Reference proteome</keyword>
<evidence type="ECO:0000313" key="15">
    <source>
        <dbReference type="Proteomes" id="UP000233750"/>
    </source>
</evidence>
<keyword evidence="12" id="KW-0460">Magnesium</keyword>
<name>A0A2N3WRC7_9PSEU</name>
<proteinExistence type="inferred from homology"/>
<comment type="similarity">
    <text evidence="3">Belongs to the class II aldolase/RraA-like family.</text>
</comment>
<dbReference type="InterPro" id="IPR036704">
    <property type="entry name" value="RraA/RraA-like_sf"/>
</dbReference>
<evidence type="ECO:0000256" key="5">
    <source>
        <dbReference type="ARBA" id="ARBA00012213"/>
    </source>
</evidence>
<comment type="function">
    <text evidence="8">Catalyzes the aldol cleavage of 4-hydroxy-4-methyl-2-oxoglutarate (HMG) into 2 molecules of pyruvate. Also contains a secondary oxaloacetate (OAA) decarboxylase activity due to the common pyruvate enolate transition state formed following C-C bond cleavage in the retro-aldol and decarboxylation reactions.</text>
</comment>
<reference evidence="14 15" key="1">
    <citation type="submission" date="2017-12" db="EMBL/GenBank/DDBJ databases">
        <title>Sequencing the genomes of 1000 Actinobacteria strains.</title>
        <authorList>
            <person name="Klenk H.-P."/>
        </authorList>
    </citation>
    <scope>NUCLEOTIDE SEQUENCE [LARGE SCALE GENOMIC DNA]</scope>
    <source>
        <strain evidence="14 15">DSM 45165</strain>
    </source>
</reference>
<dbReference type="Gene3D" id="3.50.30.40">
    <property type="entry name" value="Ribonuclease E inhibitor RraA/RraA-like"/>
    <property type="match status" value="1"/>
</dbReference>
<evidence type="ECO:0000256" key="12">
    <source>
        <dbReference type="PIRSR" id="PIRSR605493-1"/>
    </source>
</evidence>
<evidence type="ECO:0000256" key="7">
    <source>
        <dbReference type="ARBA" id="ARBA00016549"/>
    </source>
</evidence>
<keyword evidence="12" id="KW-0479">Metal-binding</keyword>
<evidence type="ECO:0000256" key="10">
    <source>
        <dbReference type="ARBA" id="ARBA00032305"/>
    </source>
</evidence>
<evidence type="ECO:0000256" key="2">
    <source>
        <dbReference type="ARBA" id="ARBA00001968"/>
    </source>
</evidence>
<dbReference type="OrthoDB" id="9805307at2"/>
<evidence type="ECO:0000256" key="9">
    <source>
        <dbReference type="ARBA" id="ARBA00030169"/>
    </source>
</evidence>
<evidence type="ECO:0000256" key="8">
    <source>
        <dbReference type="ARBA" id="ARBA00025046"/>
    </source>
</evidence>
<dbReference type="EC" id="4.1.1.112" evidence="6"/>
<reference evidence="13 16" key="2">
    <citation type="submission" date="2020-08" db="EMBL/GenBank/DDBJ databases">
        <title>Amycolatopsis echigonensis JCM 21831.</title>
        <authorList>
            <person name="Tedsree N."/>
            <person name="Kuncharoen N."/>
            <person name="Likhitwitayawuid K."/>
            <person name="Tanasupawat S."/>
        </authorList>
    </citation>
    <scope>NUCLEOTIDE SEQUENCE [LARGE SCALE GENOMIC DNA]</scope>
    <source>
        <strain evidence="13 16">JCM 21831</strain>
    </source>
</reference>
<evidence type="ECO:0000256" key="1">
    <source>
        <dbReference type="ARBA" id="ARBA00001342"/>
    </source>
</evidence>
<feature type="binding site" evidence="12">
    <location>
        <position position="116"/>
    </location>
    <ligand>
        <name>substrate</name>
    </ligand>
</feature>
<gene>
    <name evidence="14" type="ORF">ATK30_7365</name>
    <name evidence="13" type="ORF">H5411_40410</name>
</gene>
<feature type="binding site" evidence="12">
    <location>
        <begin position="94"/>
        <end position="97"/>
    </location>
    <ligand>
        <name>substrate</name>
    </ligand>
</feature>
<dbReference type="GO" id="GO:0047443">
    <property type="term" value="F:4-hydroxy-4-methyl-2-oxoglutarate aldolase activity"/>
    <property type="evidence" value="ECO:0007669"/>
    <property type="project" value="UniProtKB-EC"/>
</dbReference>
<accession>A0A8E1W7L7</accession>